<dbReference type="InterPro" id="IPR041122">
    <property type="entry name" value="RecJ_OB"/>
</dbReference>
<proteinExistence type="inferred from homology"/>
<dbReference type="Gene3D" id="3.10.310.30">
    <property type="match status" value="1"/>
</dbReference>
<dbReference type="Proteomes" id="UP000179221">
    <property type="component" value="Unassembled WGS sequence"/>
</dbReference>
<name>A0A1F7YM12_9BACT</name>
<dbReference type="GO" id="GO:0008409">
    <property type="term" value="F:5'-3' exonuclease activity"/>
    <property type="evidence" value="ECO:0007669"/>
    <property type="project" value="InterPro"/>
</dbReference>
<gene>
    <name evidence="10" type="ORF">A2628_03525</name>
</gene>
<dbReference type="InterPro" id="IPR003156">
    <property type="entry name" value="DHHA1_dom"/>
</dbReference>
<evidence type="ECO:0000313" key="10">
    <source>
        <dbReference type="EMBL" id="OGM27929.1"/>
    </source>
</evidence>
<keyword evidence="4" id="KW-0378">Hydrolase</keyword>
<dbReference type="InterPro" id="IPR004610">
    <property type="entry name" value="RecJ"/>
</dbReference>
<dbReference type="AlphaFoldDB" id="A0A1F7YM12"/>
<dbReference type="InterPro" id="IPR038763">
    <property type="entry name" value="DHH_sf"/>
</dbReference>
<feature type="domain" description="DDH" evidence="7">
    <location>
        <begin position="90"/>
        <end position="213"/>
    </location>
</feature>
<sequence>MKVNNTNHFGMRYEKWKILGKLTTRSNGQTEDAIINILLSNRNVVSKKDKNEFFKPKKPDDVTLKEFGVSKSEINKAIKRLTLALKRKQKVIIYGDYDADGICATAILWECMYKIGFDVAPYIPDRFSEGYGINSERIKNLKLKNKNLNLIVTVDNGIVATEAVRLAHDLGIDVIITDHHTLGKEKPRAYAIVHTTEICGSGIAWLLAHELTRKLKTPSRSASGSESSPARGETLSDRRHNSKLITNNGLDLCAIGTIADQMPLIGINRSFAKYGIEALRVTKRPGLIALFEIAGVKVGLSGWQIGNYEINYLIAPRINAMGRMENAIDSLRLICTSNKARASELASILNRTNLERQRVVENVVIHAREIVAKNGFGNVIIVSHASYHEGVIGLAAGRLVEEFHRPSIVISKGEKLSKASARSIQGFDVIRVIKSMSKIIVGGGGHPMAAGFTLKTLNIEKFKKQFERKARTLLTADILSKRLKADLEVHLTNLKPTLFDKLEKFEPSGIGNPTPTFMSKKLNLLSVKMVGNGGKHVKLRLEARGVILDAIAFGFGDFFSDLKTGSKIDVIYNLVRNDWHNNVKMELSIRDMRINNS</sequence>
<evidence type="ECO:0000256" key="1">
    <source>
        <dbReference type="ARBA" id="ARBA00005915"/>
    </source>
</evidence>
<evidence type="ECO:0000256" key="4">
    <source>
        <dbReference type="ARBA" id="ARBA00022801"/>
    </source>
</evidence>
<dbReference type="Gene3D" id="3.90.1640.30">
    <property type="match status" value="1"/>
</dbReference>
<dbReference type="PANTHER" id="PTHR30255:SF2">
    <property type="entry name" value="SINGLE-STRANDED-DNA-SPECIFIC EXONUCLEASE RECJ"/>
    <property type="match status" value="1"/>
</dbReference>
<evidence type="ECO:0000256" key="6">
    <source>
        <dbReference type="SAM" id="MobiDB-lite"/>
    </source>
</evidence>
<evidence type="ECO:0000259" key="8">
    <source>
        <dbReference type="Pfam" id="PF02272"/>
    </source>
</evidence>
<feature type="domain" description="RecJ OB" evidence="9">
    <location>
        <begin position="486"/>
        <end position="591"/>
    </location>
</feature>
<accession>A0A1F7YM12</accession>
<dbReference type="GO" id="GO:0006310">
    <property type="term" value="P:DNA recombination"/>
    <property type="evidence" value="ECO:0007669"/>
    <property type="project" value="InterPro"/>
</dbReference>
<keyword evidence="5 10" id="KW-0269">Exonuclease</keyword>
<evidence type="ECO:0000259" key="9">
    <source>
        <dbReference type="Pfam" id="PF17768"/>
    </source>
</evidence>
<feature type="region of interest" description="Disordered" evidence="6">
    <location>
        <begin position="217"/>
        <end position="238"/>
    </location>
</feature>
<dbReference type="Pfam" id="PF01368">
    <property type="entry name" value="DHH"/>
    <property type="match status" value="1"/>
</dbReference>
<dbReference type="Pfam" id="PF17768">
    <property type="entry name" value="RecJ_OB"/>
    <property type="match status" value="1"/>
</dbReference>
<dbReference type="InterPro" id="IPR051673">
    <property type="entry name" value="SSDNA_exonuclease_RecJ"/>
</dbReference>
<dbReference type="SUPFAM" id="SSF64182">
    <property type="entry name" value="DHH phosphoesterases"/>
    <property type="match status" value="1"/>
</dbReference>
<feature type="compositionally biased region" description="Low complexity" evidence="6">
    <location>
        <begin position="218"/>
        <end position="233"/>
    </location>
</feature>
<dbReference type="EMBL" id="MGGL01000001">
    <property type="protein sequence ID" value="OGM27929.1"/>
    <property type="molecule type" value="Genomic_DNA"/>
</dbReference>
<reference evidence="10 11" key="1">
    <citation type="journal article" date="2016" name="Nat. Commun.">
        <title>Thousands of microbial genomes shed light on interconnected biogeochemical processes in an aquifer system.</title>
        <authorList>
            <person name="Anantharaman K."/>
            <person name="Brown C.T."/>
            <person name="Hug L.A."/>
            <person name="Sharon I."/>
            <person name="Castelle C.J."/>
            <person name="Probst A.J."/>
            <person name="Thomas B.C."/>
            <person name="Singh A."/>
            <person name="Wilkins M.J."/>
            <person name="Karaoz U."/>
            <person name="Brodie E.L."/>
            <person name="Williams K.H."/>
            <person name="Hubbard S.S."/>
            <person name="Banfield J.F."/>
        </authorList>
    </citation>
    <scope>NUCLEOTIDE SEQUENCE [LARGE SCALE GENOMIC DNA]</scope>
</reference>
<protein>
    <recommendedName>
        <fullName evidence="2">Single-stranded-DNA-specific exonuclease RecJ</fullName>
    </recommendedName>
</protein>
<dbReference type="Pfam" id="PF02272">
    <property type="entry name" value="DHHA1"/>
    <property type="match status" value="1"/>
</dbReference>
<comment type="caution">
    <text evidence="10">The sequence shown here is derived from an EMBL/GenBank/DDBJ whole genome shotgun (WGS) entry which is preliminary data.</text>
</comment>
<dbReference type="GO" id="GO:0003676">
    <property type="term" value="F:nucleic acid binding"/>
    <property type="evidence" value="ECO:0007669"/>
    <property type="project" value="InterPro"/>
</dbReference>
<organism evidence="10 11">
    <name type="scientific">Candidatus Woesebacteria bacterium RIFCSPHIGHO2_01_FULL_40_22</name>
    <dbReference type="NCBI Taxonomy" id="1802499"/>
    <lineage>
        <taxon>Bacteria</taxon>
        <taxon>Candidatus Woeseibacteriota</taxon>
    </lineage>
</organism>
<dbReference type="InterPro" id="IPR001667">
    <property type="entry name" value="DDH_dom"/>
</dbReference>
<evidence type="ECO:0000256" key="3">
    <source>
        <dbReference type="ARBA" id="ARBA00022722"/>
    </source>
</evidence>
<evidence type="ECO:0000259" key="7">
    <source>
        <dbReference type="Pfam" id="PF01368"/>
    </source>
</evidence>
<evidence type="ECO:0000256" key="5">
    <source>
        <dbReference type="ARBA" id="ARBA00022839"/>
    </source>
</evidence>
<comment type="similarity">
    <text evidence="1">Belongs to the RecJ family.</text>
</comment>
<evidence type="ECO:0000256" key="2">
    <source>
        <dbReference type="ARBA" id="ARBA00019841"/>
    </source>
</evidence>
<evidence type="ECO:0000313" key="11">
    <source>
        <dbReference type="Proteomes" id="UP000179221"/>
    </source>
</evidence>
<dbReference type="GO" id="GO:0006281">
    <property type="term" value="P:DNA repair"/>
    <property type="evidence" value="ECO:0007669"/>
    <property type="project" value="InterPro"/>
</dbReference>
<dbReference type="NCBIfam" id="TIGR00644">
    <property type="entry name" value="recJ"/>
    <property type="match status" value="1"/>
</dbReference>
<dbReference type="PANTHER" id="PTHR30255">
    <property type="entry name" value="SINGLE-STRANDED-DNA-SPECIFIC EXONUCLEASE RECJ"/>
    <property type="match status" value="1"/>
</dbReference>
<feature type="domain" description="DHHA1" evidence="8">
    <location>
        <begin position="378"/>
        <end position="470"/>
    </location>
</feature>
<keyword evidence="3" id="KW-0540">Nuclease</keyword>